<dbReference type="InterPro" id="IPR050266">
    <property type="entry name" value="AB_hydrolase_sf"/>
</dbReference>
<dbReference type="AlphaFoldDB" id="A0AAX2AD73"/>
<comment type="caution">
    <text evidence="2">The sequence shown here is derived from an EMBL/GenBank/DDBJ whole genome shotgun (WGS) entry which is preliminary data.</text>
</comment>
<keyword evidence="2" id="KW-0378">Hydrolase</keyword>
<evidence type="ECO:0000259" key="1">
    <source>
        <dbReference type="Pfam" id="PF12146"/>
    </source>
</evidence>
<dbReference type="RefSeq" id="WP_114842624.1">
    <property type="nucleotide sequence ID" value="NZ_CP031219.1"/>
</dbReference>
<dbReference type="SUPFAM" id="SSF53474">
    <property type="entry name" value="alpha/beta-Hydrolases"/>
    <property type="match status" value="1"/>
</dbReference>
<dbReference type="PANTHER" id="PTHR43798">
    <property type="entry name" value="MONOACYLGLYCEROL LIPASE"/>
    <property type="match status" value="1"/>
</dbReference>
<dbReference type="Gene3D" id="3.40.50.1820">
    <property type="entry name" value="alpha/beta hydrolase"/>
    <property type="match status" value="1"/>
</dbReference>
<evidence type="ECO:0000313" key="2">
    <source>
        <dbReference type="EMBL" id="RXK12896.1"/>
    </source>
</evidence>
<dbReference type="InterPro" id="IPR022742">
    <property type="entry name" value="Hydrolase_4"/>
</dbReference>
<protein>
    <submittedName>
        <fullName evidence="2">Alpha/beta hydrolase</fullName>
    </submittedName>
</protein>
<evidence type="ECO:0000313" key="3">
    <source>
        <dbReference type="Proteomes" id="UP000290092"/>
    </source>
</evidence>
<keyword evidence="3" id="KW-1185">Reference proteome</keyword>
<proteinExistence type="predicted"/>
<organism evidence="2 3">
    <name type="scientific">Malaciobacter mytili LMG 24559</name>
    <dbReference type="NCBI Taxonomy" id="1032238"/>
    <lineage>
        <taxon>Bacteria</taxon>
        <taxon>Pseudomonadati</taxon>
        <taxon>Campylobacterota</taxon>
        <taxon>Epsilonproteobacteria</taxon>
        <taxon>Campylobacterales</taxon>
        <taxon>Arcobacteraceae</taxon>
        <taxon>Malaciobacter</taxon>
    </lineage>
</organism>
<sequence>MELKYKTLGKGKKAVFFLHELMGDSRNYNAIIPYLNIKDFKYFFIDLRGYGLSIKLKGSYSCSEAIEDILTIIKKEKLSKVNLVGHSMSALIAQSFAISYENYLENLILITPVLASGVKMKEEAKQKLLKDMQEDNKIEEVVLNSSKRYNQTWIDYRINMAYTSSTKEARVGYMKMYLNEDFSNEASKITVPVKAIVGKYDFVVFSKAVVNKAFKSWYKNLELIEFEEAGHYPMIETPVLFASKLEEFLL</sequence>
<dbReference type="Pfam" id="PF12146">
    <property type="entry name" value="Hydrolase_4"/>
    <property type="match status" value="1"/>
</dbReference>
<dbReference type="Proteomes" id="UP000290092">
    <property type="component" value="Unassembled WGS sequence"/>
</dbReference>
<reference evidence="2 3" key="1">
    <citation type="submission" date="2017-09" db="EMBL/GenBank/DDBJ databases">
        <title>Genomics of the genus Arcobacter.</title>
        <authorList>
            <person name="Perez-Cataluna A."/>
            <person name="Figueras M.J."/>
            <person name="Salas-Masso N."/>
        </authorList>
    </citation>
    <scope>NUCLEOTIDE SEQUENCE [LARGE SCALE GENOMIC DNA]</scope>
    <source>
        <strain evidence="2 3">CECT 7386</strain>
    </source>
</reference>
<name>A0AAX2AD73_9BACT</name>
<feature type="domain" description="Serine aminopeptidase S33" evidence="1">
    <location>
        <begin position="11"/>
        <end position="237"/>
    </location>
</feature>
<dbReference type="GO" id="GO:0016787">
    <property type="term" value="F:hydrolase activity"/>
    <property type="evidence" value="ECO:0007669"/>
    <property type="project" value="UniProtKB-KW"/>
</dbReference>
<dbReference type="EMBL" id="NXID01000073">
    <property type="protein sequence ID" value="RXK12896.1"/>
    <property type="molecule type" value="Genomic_DNA"/>
</dbReference>
<dbReference type="InterPro" id="IPR029058">
    <property type="entry name" value="AB_hydrolase_fold"/>
</dbReference>
<accession>A0AAX2AD73</accession>
<gene>
    <name evidence="2" type="ORF">CP985_14025</name>
</gene>